<reference evidence="2 3" key="2">
    <citation type="submission" date="2021-03" db="EMBL/GenBank/DDBJ databases">
        <title>Genomic Encyclopedia of Type Strains, Phase IV (KMG-IV): sequencing the most valuable type-strain genomes for metagenomic binning, comparative biology and taxonomic classification.</title>
        <authorList>
            <person name="Goeker M."/>
        </authorList>
    </citation>
    <scope>NUCLEOTIDE SEQUENCE [LARGE SCALE GENOMIC DNA]</scope>
    <source>
        <strain evidence="2 3">DSM 41954</strain>
    </source>
</reference>
<dbReference type="GeneID" id="32467837"/>
<dbReference type="EMBL" id="JAGGLR010000002">
    <property type="protein sequence ID" value="MBP2059736.1"/>
    <property type="molecule type" value="Genomic_DNA"/>
</dbReference>
<evidence type="ECO:0000313" key="2">
    <source>
        <dbReference type="EMBL" id="MBP2059736.1"/>
    </source>
</evidence>
<reference evidence="1" key="1">
    <citation type="submission" date="2014-05" db="EMBL/GenBank/DDBJ databases">
        <authorList>
            <person name="Horn Fabian"/>
        </authorList>
    </citation>
    <scope>NUCLEOTIDE SEQUENCE</scope>
</reference>
<evidence type="ECO:0000313" key="3">
    <source>
        <dbReference type="Proteomes" id="UP000756710"/>
    </source>
</evidence>
<dbReference type="EMBL" id="LK022848">
    <property type="protein sequence ID" value="CDR15079.1"/>
    <property type="molecule type" value="Genomic_DNA"/>
</dbReference>
<organism evidence="1">
    <name type="scientific">Streptomyces iranensis</name>
    <dbReference type="NCBI Taxonomy" id="576784"/>
    <lineage>
        <taxon>Bacteria</taxon>
        <taxon>Bacillati</taxon>
        <taxon>Actinomycetota</taxon>
        <taxon>Actinomycetes</taxon>
        <taxon>Kitasatosporales</taxon>
        <taxon>Streptomycetaceae</taxon>
        <taxon>Streptomyces</taxon>
        <taxon>Streptomyces violaceusniger group</taxon>
    </lineage>
</organism>
<gene>
    <name evidence="2" type="ORF">J2Z30_000734</name>
    <name evidence="1" type="ORF">SIRAN8559</name>
</gene>
<keyword evidence="3" id="KW-1185">Reference proteome</keyword>
<dbReference type="HOGENOM" id="CLU_107607_3_0_11"/>
<dbReference type="AlphaFoldDB" id="A0A061A9J3"/>
<protein>
    <submittedName>
        <fullName evidence="1">Uncharacterized protein</fullName>
    </submittedName>
</protein>
<dbReference type="Proteomes" id="UP000756710">
    <property type="component" value="Unassembled WGS sequence"/>
</dbReference>
<dbReference type="RefSeq" id="WP_044579130.1">
    <property type="nucleotide sequence ID" value="NZ_BAABDR010000073.1"/>
</dbReference>
<name>A0A061A9J3_9ACTN</name>
<proteinExistence type="predicted"/>
<sequence>MSHGTALLDTDDRSGVIKTVMDNNPDMAESMAGRIVDEATKFVIAASCSPGKNLTPSRVVDEGWHALILHTYLYSSLCARRGGYVHHTPGYNPRNYDPAILERTKDRLSQLGFEVDAELWGPPGKDPAVVAAKCQHTEECAIMPMPPDPGPTE</sequence>
<accession>A0A061A9J3</accession>
<evidence type="ECO:0000313" key="1">
    <source>
        <dbReference type="EMBL" id="CDR15079.1"/>
    </source>
</evidence>